<proteinExistence type="predicted"/>
<dbReference type="EMBL" id="CABVHX010000005">
    <property type="protein sequence ID" value="VVN88460.1"/>
    <property type="molecule type" value="Genomic_DNA"/>
</dbReference>
<dbReference type="RefSeq" id="WP_150602425.1">
    <property type="nucleotide sequence ID" value="NZ_CABVHX010000005.1"/>
</dbReference>
<name>A0A5E7BBQ4_PSEFL</name>
<evidence type="ECO:0000313" key="1">
    <source>
        <dbReference type="EMBL" id="VVN88460.1"/>
    </source>
</evidence>
<reference evidence="1 2" key="1">
    <citation type="submission" date="2019-09" db="EMBL/GenBank/DDBJ databases">
        <authorList>
            <person name="Chandra G."/>
            <person name="Truman W A."/>
        </authorList>
    </citation>
    <scope>NUCLEOTIDE SEQUENCE [LARGE SCALE GENOMIC DNA]</scope>
    <source>
        <strain evidence="1">PS718</strain>
    </source>
</reference>
<dbReference type="Proteomes" id="UP000325375">
    <property type="component" value="Unassembled WGS sequence"/>
</dbReference>
<sequence>MSHNCEYVRQHYQVPAEIGRRVIAYGKPGIITQDFGHHLGIVLDEDTKRQAGRYHPVDGIEYGDMADKLPKPPRRTNYDRYYDEEWNCDFHEYLEINRPHRERRVVDGKRQFRMYRTRSGYNWSYDRDVQGEWSTTAVEAKASYKTALKQYRELLRD</sequence>
<accession>A0A5E7BBQ4</accession>
<organism evidence="1 2">
    <name type="scientific">Pseudomonas fluorescens</name>
    <dbReference type="NCBI Taxonomy" id="294"/>
    <lineage>
        <taxon>Bacteria</taxon>
        <taxon>Pseudomonadati</taxon>
        <taxon>Pseudomonadota</taxon>
        <taxon>Gammaproteobacteria</taxon>
        <taxon>Pseudomonadales</taxon>
        <taxon>Pseudomonadaceae</taxon>
        <taxon>Pseudomonas</taxon>
    </lineage>
</organism>
<gene>
    <name evidence="1" type="ORF">PS718_01687</name>
</gene>
<protein>
    <submittedName>
        <fullName evidence="1">Uncharacterized protein</fullName>
    </submittedName>
</protein>
<dbReference type="AlphaFoldDB" id="A0A5E7BBQ4"/>
<evidence type="ECO:0000313" key="2">
    <source>
        <dbReference type="Proteomes" id="UP000325375"/>
    </source>
</evidence>